<name>A0A0L0NEZ1_TOLOC</name>
<comment type="caution">
    <text evidence="2">The sequence shown here is derived from an EMBL/GenBank/DDBJ whole genome shotgun (WGS) entry which is preliminary data.</text>
</comment>
<keyword evidence="3" id="KW-1185">Reference proteome</keyword>
<dbReference type="Pfam" id="PF13489">
    <property type="entry name" value="Methyltransf_23"/>
    <property type="match status" value="1"/>
</dbReference>
<feature type="non-terminal residue" evidence="2">
    <location>
        <position position="1"/>
    </location>
</feature>
<comment type="similarity">
    <text evidence="1">Belongs to the methyltransferase superfamily. LaeA methyltransferase family.</text>
</comment>
<dbReference type="CDD" id="cd02440">
    <property type="entry name" value="AdoMet_MTases"/>
    <property type="match status" value="1"/>
</dbReference>
<evidence type="ECO:0000313" key="2">
    <source>
        <dbReference type="EMBL" id="KND92589.1"/>
    </source>
</evidence>
<dbReference type="GO" id="GO:0008168">
    <property type="term" value="F:methyltransferase activity"/>
    <property type="evidence" value="ECO:0007669"/>
    <property type="project" value="TreeGrafter"/>
</dbReference>
<dbReference type="STRING" id="1163406.A0A0L0NEZ1"/>
<dbReference type="Gene3D" id="3.40.50.150">
    <property type="entry name" value="Vaccinia Virus protein VP39"/>
    <property type="match status" value="1"/>
</dbReference>
<sequence length="340" mass="38846">EDGSSTQSLISDVVNHRFENRRRYHGYRAGSESLRLVPYRVTDKVQEYPLPNDDTEQARLDLMHEASLLTFHGKLVLHPETSNGGRVLDLGTGTGIWAVDYGQFARDFPLNSKLISCKADKNLDAHVIGVDLSPIQHEWTPSNCTFEIDDIEEDWTLQHKFRLIFCRSMIGAITDWQALAQKAFQNLEPGGYFEIQDHLYPLFGNDRNDGKFEKTHLHEWSVNMVEAAKRSGRPIDVAPRFTKILEDAGFIAVTEETRPVPIGGWPRDPTLKLIGRIVGEMLTDNLEGISSALFTRNLKWTEEEMRVYLARVRKDLRVHDMMALSRAYVVWGRKPLDAEP</sequence>
<dbReference type="PANTHER" id="PTHR43591:SF102">
    <property type="entry name" value="S-ADENOSYL-L-METHIONINE-DEPENDENT METHYLTRANSFERASE"/>
    <property type="match status" value="1"/>
</dbReference>
<reference evidence="2 3" key="1">
    <citation type="journal article" date="2015" name="BMC Genomics">
        <title>The genome of the truffle-parasite Tolypocladium ophioglossoides and the evolution of antifungal peptaibiotics.</title>
        <authorList>
            <person name="Quandt C.A."/>
            <person name="Bushley K.E."/>
            <person name="Spatafora J.W."/>
        </authorList>
    </citation>
    <scope>NUCLEOTIDE SEQUENCE [LARGE SCALE GENOMIC DNA]</scope>
    <source>
        <strain evidence="2 3">CBS 100239</strain>
    </source>
</reference>
<organism evidence="2 3">
    <name type="scientific">Tolypocladium ophioglossoides (strain CBS 100239)</name>
    <name type="common">Snaketongue truffleclub</name>
    <name type="synonym">Elaphocordyceps ophioglossoides</name>
    <dbReference type="NCBI Taxonomy" id="1163406"/>
    <lineage>
        <taxon>Eukaryota</taxon>
        <taxon>Fungi</taxon>
        <taxon>Dikarya</taxon>
        <taxon>Ascomycota</taxon>
        <taxon>Pezizomycotina</taxon>
        <taxon>Sordariomycetes</taxon>
        <taxon>Hypocreomycetidae</taxon>
        <taxon>Hypocreales</taxon>
        <taxon>Ophiocordycipitaceae</taxon>
        <taxon>Tolypocladium</taxon>
    </lineage>
</organism>
<dbReference type="InterPro" id="IPR029063">
    <property type="entry name" value="SAM-dependent_MTases_sf"/>
</dbReference>
<dbReference type="SUPFAM" id="SSF53335">
    <property type="entry name" value="S-adenosyl-L-methionine-dependent methyltransferases"/>
    <property type="match status" value="1"/>
</dbReference>
<dbReference type="AlphaFoldDB" id="A0A0L0NEZ1"/>
<evidence type="ECO:0000256" key="1">
    <source>
        <dbReference type="ARBA" id="ARBA00038158"/>
    </source>
</evidence>
<dbReference type="OrthoDB" id="2013972at2759"/>
<protein>
    <submittedName>
        <fullName evidence="2">Uncharacterized protein</fullName>
    </submittedName>
</protein>
<dbReference type="Proteomes" id="UP000036947">
    <property type="component" value="Unassembled WGS sequence"/>
</dbReference>
<gene>
    <name evidence="2" type="ORF">TOPH_02811</name>
</gene>
<proteinExistence type="inferred from homology"/>
<evidence type="ECO:0000313" key="3">
    <source>
        <dbReference type="Proteomes" id="UP000036947"/>
    </source>
</evidence>
<accession>A0A0L0NEZ1</accession>
<dbReference type="PANTHER" id="PTHR43591">
    <property type="entry name" value="METHYLTRANSFERASE"/>
    <property type="match status" value="1"/>
</dbReference>
<dbReference type="EMBL" id="LFRF01000005">
    <property type="protein sequence ID" value="KND92589.1"/>
    <property type="molecule type" value="Genomic_DNA"/>
</dbReference>